<accession>A0A183CJT2</accession>
<keyword evidence="1" id="KW-0812">Transmembrane</keyword>
<proteinExistence type="predicted"/>
<dbReference type="AlphaFoldDB" id="A0A183CJT2"/>
<dbReference type="WBParaSite" id="GPLIN_001313800">
    <property type="protein sequence ID" value="GPLIN_001313800"/>
    <property type="gene ID" value="GPLIN_001313800"/>
</dbReference>
<protein>
    <submittedName>
        <fullName evidence="3">Transmembrane protein</fullName>
    </submittedName>
</protein>
<feature type="transmembrane region" description="Helical" evidence="1">
    <location>
        <begin position="197"/>
        <end position="221"/>
    </location>
</feature>
<evidence type="ECO:0000313" key="3">
    <source>
        <dbReference type="WBParaSite" id="GPLIN_001313800"/>
    </source>
</evidence>
<sequence length="225" mass="24570">MCLSRLGQIIYGGLALVTIALISVSMFTDGWRKLKSSDTTGVVKDFADNPTVNMGLMFCRGSTMGVNSSSSSDNEPVQQANNQQQLVDMCKQWFLNKPDWEKIVVGGMIVALALACLAFIWNLVTFCACCCHSHVMKPLPGLAGLTGLFLAVALAVFYIKNQQYIPMMKEKQFDSTGEFRKFIDKLETDGNHVGHSFYMGCGAAVVAFANSVVGAFMVCLADKYL</sequence>
<keyword evidence="1" id="KW-0472">Membrane</keyword>
<dbReference type="Gene3D" id="1.20.140.150">
    <property type="match status" value="1"/>
</dbReference>
<feature type="transmembrane region" description="Helical" evidence="1">
    <location>
        <begin position="9"/>
        <end position="28"/>
    </location>
</feature>
<keyword evidence="1" id="KW-1133">Transmembrane helix</keyword>
<evidence type="ECO:0000256" key="1">
    <source>
        <dbReference type="SAM" id="Phobius"/>
    </source>
</evidence>
<dbReference type="Proteomes" id="UP000050741">
    <property type="component" value="Unassembled WGS sequence"/>
</dbReference>
<feature type="transmembrane region" description="Helical" evidence="1">
    <location>
        <begin position="139"/>
        <end position="159"/>
    </location>
</feature>
<reference evidence="3" key="2">
    <citation type="submission" date="2016-06" db="UniProtKB">
        <authorList>
            <consortium name="WormBaseParasite"/>
        </authorList>
    </citation>
    <scope>IDENTIFICATION</scope>
</reference>
<evidence type="ECO:0000313" key="2">
    <source>
        <dbReference type="Proteomes" id="UP000050741"/>
    </source>
</evidence>
<keyword evidence="2" id="KW-1185">Reference proteome</keyword>
<dbReference type="PANTHER" id="PTHR37446:SF1">
    <property type="entry name" value="CLAUDIN"/>
    <property type="match status" value="1"/>
</dbReference>
<dbReference type="PANTHER" id="PTHR37446">
    <property type="entry name" value="CLAUDIN-LIKE IN CAENORHABDITIS"/>
    <property type="match status" value="1"/>
</dbReference>
<organism evidence="2 3">
    <name type="scientific">Globodera pallida</name>
    <name type="common">Potato cyst nematode worm</name>
    <name type="synonym">Heterodera pallida</name>
    <dbReference type="NCBI Taxonomy" id="36090"/>
    <lineage>
        <taxon>Eukaryota</taxon>
        <taxon>Metazoa</taxon>
        <taxon>Ecdysozoa</taxon>
        <taxon>Nematoda</taxon>
        <taxon>Chromadorea</taxon>
        <taxon>Rhabditida</taxon>
        <taxon>Tylenchina</taxon>
        <taxon>Tylenchomorpha</taxon>
        <taxon>Tylenchoidea</taxon>
        <taxon>Heteroderidae</taxon>
        <taxon>Heteroderinae</taxon>
        <taxon>Globodera</taxon>
    </lineage>
</organism>
<feature type="transmembrane region" description="Helical" evidence="1">
    <location>
        <begin position="103"/>
        <end position="127"/>
    </location>
</feature>
<reference evidence="2" key="1">
    <citation type="submission" date="2014-05" db="EMBL/GenBank/DDBJ databases">
        <title>The genome and life-stage specific transcriptomes of Globodera pallida elucidate key aspects of plant parasitism by a cyst nematode.</title>
        <authorList>
            <person name="Cotton J.A."/>
            <person name="Lilley C.J."/>
            <person name="Jones L.M."/>
            <person name="Kikuchi T."/>
            <person name="Reid A.J."/>
            <person name="Thorpe P."/>
            <person name="Tsai I.J."/>
            <person name="Beasley H."/>
            <person name="Blok V."/>
            <person name="Cock P.J.A."/>
            <person name="Van den Akker S.E."/>
            <person name="Holroyd N."/>
            <person name="Hunt M."/>
            <person name="Mantelin S."/>
            <person name="Naghra H."/>
            <person name="Pain A."/>
            <person name="Palomares-Rius J.E."/>
            <person name="Zarowiecki M."/>
            <person name="Berriman M."/>
            <person name="Jones J.T."/>
            <person name="Urwin P.E."/>
        </authorList>
    </citation>
    <scope>NUCLEOTIDE SEQUENCE [LARGE SCALE GENOMIC DNA]</scope>
    <source>
        <strain evidence="2">Lindley</strain>
    </source>
</reference>
<name>A0A183CJT2_GLOPA</name>